<dbReference type="SMART" id="SM01409">
    <property type="entry name" value="RNA_pol_Rpb6"/>
    <property type="match status" value="1"/>
</dbReference>
<evidence type="ECO:0000313" key="5">
    <source>
        <dbReference type="EMBL" id="KGN98008.1"/>
    </source>
</evidence>
<comment type="caution">
    <text evidence="5">The sequence shown here is derived from an EMBL/GenBank/DDBJ whole genome shotgun (WGS) entry which is preliminary data.</text>
</comment>
<dbReference type="RefSeq" id="WP_025842498.1">
    <property type="nucleotide sequence ID" value="NZ_JQZW01000008.1"/>
</dbReference>
<proteinExistence type="predicted"/>
<dbReference type="GO" id="GO:0000428">
    <property type="term" value="C:DNA-directed RNA polymerase complex"/>
    <property type="evidence" value="ECO:0007669"/>
    <property type="project" value="UniProtKB-KW"/>
</dbReference>
<dbReference type="GO" id="GO:0006351">
    <property type="term" value="P:DNA-templated transcription"/>
    <property type="evidence" value="ECO:0007669"/>
    <property type="project" value="InterPro"/>
</dbReference>
<evidence type="ECO:0000256" key="3">
    <source>
        <dbReference type="SAM" id="Coils"/>
    </source>
</evidence>
<dbReference type="Pfam" id="PF01192">
    <property type="entry name" value="RNA_pol_Rpb6"/>
    <property type="match status" value="1"/>
</dbReference>
<feature type="coiled-coil region" evidence="3">
    <location>
        <begin position="33"/>
        <end position="67"/>
    </location>
</feature>
<evidence type="ECO:0000256" key="4">
    <source>
        <dbReference type="SAM" id="MobiDB-lite"/>
    </source>
</evidence>
<keyword evidence="1" id="KW-0240">DNA-directed RNA polymerase</keyword>
<dbReference type="Proteomes" id="UP000030134">
    <property type="component" value="Unassembled WGS sequence"/>
</dbReference>
<dbReference type="GO" id="GO:0003899">
    <property type="term" value="F:DNA-directed RNA polymerase activity"/>
    <property type="evidence" value="ECO:0007669"/>
    <property type="project" value="InterPro"/>
</dbReference>
<evidence type="ECO:0000256" key="1">
    <source>
        <dbReference type="ARBA" id="ARBA00022478"/>
    </source>
</evidence>
<accession>A0A0A2G404</accession>
<dbReference type="OrthoDB" id="9429628at2"/>
<keyword evidence="2" id="KW-0804">Transcription</keyword>
<protein>
    <submittedName>
        <fullName evidence="5">RNA polymerase Rpb6</fullName>
    </submittedName>
</protein>
<keyword evidence="6" id="KW-1185">Reference proteome</keyword>
<dbReference type="AlphaFoldDB" id="A0A0A2G404"/>
<evidence type="ECO:0000256" key="2">
    <source>
        <dbReference type="ARBA" id="ARBA00023163"/>
    </source>
</evidence>
<gene>
    <name evidence="5" type="ORF">HQ36_03535</name>
</gene>
<keyword evidence="3" id="KW-0175">Coiled coil</keyword>
<dbReference type="GO" id="GO:0003677">
    <property type="term" value="F:DNA binding"/>
    <property type="evidence" value="ECO:0007669"/>
    <property type="project" value="InterPro"/>
</dbReference>
<reference evidence="5 6" key="1">
    <citation type="submission" date="2014-08" db="EMBL/GenBank/DDBJ databases">
        <title>Porphyromonas gingivicanis strain:COT-022_OH1391 Genome sequencing.</title>
        <authorList>
            <person name="Wallis C."/>
            <person name="Deusch O."/>
            <person name="O'Flynn C."/>
            <person name="Davis I."/>
            <person name="Jospin G."/>
            <person name="Darling A.E."/>
            <person name="Coil D.A."/>
            <person name="Alexiev A."/>
            <person name="Horsfall A."/>
            <person name="Kirkwood N."/>
            <person name="Harris S."/>
            <person name="Eisen J.A."/>
        </authorList>
    </citation>
    <scope>NUCLEOTIDE SEQUENCE [LARGE SCALE GENOMIC DNA]</scope>
    <source>
        <strain evidence="6">COT-022 OH1391</strain>
    </source>
</reference>
<evidence type="ECO:0000313" key="6">
    <source>
        <dbReference type="Proteomes" id="UP000030134"/>
    </source>
</evidence>
<dbReference type="EMBL" id="JQZW01000008">
    <property type="protein sequence ID" value="KGN98008.1"/>
    <property type="molecule type" value="Genomic_DNA"/>
</dbReference>
<dbReference type="STRING" id="266762.HQ36_03535"/>
<sequence>MNSKKKNAIPTEAITRSTSQMSEATGNLYETVVVIAKRANQIAREQQEELKAKLEEVSVGVDNLEERQENKEQIELSSYYERLPKPTLVATYEYDQGEIYHRLQEERKEK</sequence>
<dbReference type="InterPro" id="IPR006110">
    <property type="entry name" value="Pol_omega/Rpo6/RPB6"/>
</dbReference>
<name>A0A0A2G404_9PORP</name>
<feature type="region of interest" description="Disordered" evidence="4">
    <location>
        <begin position="1"/>
        <end position="22"/>
    </location>
</feature>
<organism evidence="5 6">
    <name type="scientific">Porphyromonas gingivicanis</name>
    <dbReference type="NCBI Taxonomy" id="266762"/>
    <lineage>
        <taxon>Bacteria</taxon>
        <taxon>Pseudomonadati</taxon>
        <taxon>Bacteroidota</taxon>
        <taxon>Bacteroidia</taxon>
        <taxon>Bacteroidales</taxon>
        <taxon>Porphyromonadaceae</taxon>
        <taxon>Porphyromonas</taxon>
    </lineage>
</organism>